<evidence type="ECO:0000313" key="3">
    <source>
        <dbReference type="Proteomes" id="UP000274756"/>
    </source>
</evidence>
<dbReference type="AlphaFoldDB" id="A0A0N4UJ93"/>
<dbReference type="EMBL" id="UYYG01000038">
    <property type="protein sequence ID" value="VDN51960.1"/>
    <property type="molecule type" value="Genomic_DNA"/>
</dbReference>
<accession>A0A0N4UJ93</accession>
<protein>
    <submittedName>
        <fullName evidence="4">Transposase</fullName>
    </submittedName>
</protein>
<gene>
    <name evidence="1" type="ORF">DME_LOCUS1933</name>
</gene>
<name>A0A0N4UJ93_DRAME</name>
<keyword evidence="3" id="KW-1185">Reference proteome</keyword>
<dbReference type="Proteomes" id="UP000274756">
    <property type="component" value="Unassembled WGS sequence"/>
</dbReference>
<dbReference type="Proteomes" id="UP000038040">
    <property type="component" value="Unplaced"/>
</dbReference>
<reference evidence="1 3" key="2">
    <citation type="submission" date="2018-11" db="EMBL/GenBank/DDBJ databases">
        <authorList>
            <consortium name="Pathogen Informatics"/>
        </authorList>
    </citation>
    <scope>NUCLEOTIDE SEQUENCE [LARGE SCALE GENOMIC DNA]</scope>
</reference>
<evidence type="ECO:0000313" key="1">
    <source>
        <dbReference type="EMBL" id="VDN51960.1"/>
    </source>
</evidence>
<proteinExistence type="predicted"/>
<dbReference type="WBParaSite" id="DME_0000771501-mRNA-1">
    <property type="protein sequence ID" value="DME_0000771501-mRNA-1"/>
    <property type="gene ID" value="DME_0000771501"/>
</dbReference>
<organism evidence="2 4">
    <name type="scientific">Dracunculus medinensis</name>
    <name type="common">Guinea worm</name>
    <dbReference type="NCBI Taxonomy" id="318479"/>
    <lineage>
        <taxon>Eukaryota</taxon>
        <taxon>Metazoa</taxon>
        <taxon>Ecdysozoa</taxon>
        <taxon>Nematoda</taxon>
        <taxon>Chromadorea</taxon>
        <taxon>Rhabditida</taxon>
        <taxon>Spirurina</taxon>
        <taxon>Dracunculoidea</taxon>
        <taxon>Dracunculidae</taxon>
        <taxon>Dracunculus</taxon>
    </lineage>
</organism>
<evidence type="ECO:0000313" key="4">
    <source>
        <dbReference type="WBParaSite" id="DME_0000771501-mRNA-1"/>
    </source>
</evidence>
<sequence length="74" mass="8361">MTTYNRLNQEKSKEFALVKPEIKPKKTCQPKPKEDRDKYISAYSITESKAGGIIENLRAVVRSTGVMDRSSGKL</sequence>
<reference evidence="4" key="1">
    <citation type="submission" date="2017-02" db="UniProtKB">
        <authorList>
            <consortium name="WormBaseParasite"/>
        </authorList>
    </citation>
    <scope>IDENTIFICATION</scope>
</reference>
<evidence type="ECO:0000313" key="2">
    <source>
        <dbReference type="Proteomes" id="UP000038040"/>
    </source>
</evidence>